<organism evidence="3 4">
    <name type="scientific">Limnovirga soli</name>
    <dbReference type="NCBI Taxonomy" id="2656915"/>
    <lineage>
        <taxon>Bacteria</taxon>
        <taxon>Pseudomonadati</taxon>
        <taxon>Bacteroidota</taxon>
        <taxon>Chitinophagia</taxon>
        <taxon>Chitinophagales</taxon>
        <taxon>Chitinophagaceae</taxon>
        <taxon>Limnovirga</taxon>
    </lineage>
</organism>
<dbReference type="InterPro" id="IPR036249">
    <property type="entry name" value="Thioredoxin-like_sf"/>
</dbReference>
<reference evidence="3" key="1">
    <citation type="submission" date="2019-10" db="EMBL/GenBank/DDBJ databases">
        <title>Draft genome sequence of Panacibacter sp. KCS-6.</title>
        <authorList>
            <person name="Yim K.J."/>
        </authorList>
    </citation>
    <scope>NUCLEOTIDE SEQUENCE</scope>
    <source>
        <strain evidence="3">KCS-6</strain>
    </source>
</reference>
<gene>
    <name evidence="3" type="ORF">GD597_04730</name>
</gene>
<dbReference type="PROSITE" id="PS51352">
    <property type="entry name" value="THIOREDOXIN_2"/>
    <property type="match status" value="1"/>
</dbReference>
<keyword evidence="4" id="KW-1185">Reference proteome</keyword>
<evidence type="ECO:0000256" key="1">
    <source>
        <dbReference type="SAM" id="SignalP"/>
    </source>
</evidence>
<accession>A0A8J8FDP2</accession>
<dbReference type="Proteomes" id="UP000598971">
    <property type="component" value="Unassembled WGS sequence"/>
</dbReference>
<dbReference type="SUPFAM" id="SSF52833">
    <property type="entry name" value="Thioredoxin-like"/>
    <property type="match status" value="1"/>
</dbReference>
<sequence>MQKRLFVWLLITVGFVQAHAQSTDKTPPYLKDSTIIDFTITLTDSTDFTKSMIPSGRPVVIVYFSPDCSHCQLTAHEFEEKKSAFPNVFFVWVSYLAMDKIKSFADEYHMTGNENIRIGRDANYTIPGYYKVKYTPFIAVYNTAGKLLQTYDGGTEPETVINLLHTTP</sequence>
<comment type="caution">
    <text evidence="3">The sequence shown here is derived from an EMBL/GenBank/DDBJ whole genome shotgun (WGS) entry which is preliminary data.</text>
</comment>
<keyword evidence="1" id="KW-0732">Signal</keyword>
<feature type="chain" id="PRO_5035164349" evidence="1">
    <location>
        <begin position="21"/>
        <end position="168"/>
    </location>
</feature>
<feature type="domain" description="Thioredoxin" evidence="2">
    <location>
        <begin position="29"/>
        <end position="168"/>
    </location>
</feature>
<evidence type="ECO:0000259" key="2">
    <source>
        <dbReference type="PROSITE" id="PS51352"/>
    </source>
</evidence>
<dbReference type="GO" id="GO:0016491">
    <property type="term" value="F:oxidoreductase activity"/>
    <property type="evidence" value="ECO:0007669"/>
    <property type="project" value="InterPro"/>
</dbReference>
<dbReference type="InterPro" id="IPR013766">
    <property type="entry name" value="Thioredoxin_domain"/>
</dbReference>
<feature type="signal peptide" evidence="1">
    <location>
        <begin position="1"/>
        <end position="20"/>
    </location>
</feature>
<evidence type="ECO:0000313" key="4">
    <source>
        <dbReference type="Proteomes" id="UP000598971"/>
    </source>
</evidence>
<dbReference type="InterPro" id="IPR000866">
    <property type="entry name" value="AhpC/TSA"/>
</dbReference>
<dbReference type="AlphaFoldDB" id="A0A8J8FDP2"/>
<dbReference type="RefSeq" id="WP_171606683.1">
    <property type="nucleotide sequence ID" value="NZ_WHPF01000003.1"/>
</dbReference>
<name>A0A8J8FDP2_9BACT</name>
<proteinExistence type="predicted"/>
<dbReference type="GO" id="GO:0016209">
    <property type="term" value="F:antioxidant activity"/>
    <property type="evidence" value="ECO:0007669"/>
    <property type="project" value="InterPro"/>
</dbReference>
<dbReference type="Gene3D" id="3.40.30.10">
    <property type="entry name" value="Glutaredoxin"/>
    <property type="match status" value="1"/>
</dbReference>
<dbReference type="EMBL" id="WHPF01000003">
    <property type="protein sequence ID" value="NNV54758.1"/>
    <property type="molecule type" value="Genomic_DNA"/>
</dbReference>
<dbReference type="CDD" id="cd02961">
    <property type="entry name" value="PDI_a_family"/>
    <property type="match status" value="1"/>
</dbReference>
<evidence type="ECO:0000313" key="3">
    <source>
        <dbReference type="EMBL" id="NNV54758.1"/>
    </source>
</evidence>
<dbReference type="Pfam" id="PF00578">
    <property type="entry name" value="AhpC-TSA"/>
    <property type="match status" value="1"/>
</dbReference>
<protein>
    <submittedName>
        <fullName evidence="3">Redoxin domain-containing protein</fullName>
    </submittedName>
</protein>